<dbReference type="NCBIfam" id="TIGR04057">
    <property type="entry name" value="SusC_RagA_signa"/>
    <property type="match status" value="1"/>
</dbReference>
<evidence type="ECO:0000256" key="5">
    <source>
        <dbReference type="ARBA" id="ARBA00023077"/>
    </source>
</evidence>
<dbReference type="PATRIC" id="fig|1122985.7.peg.1128"/>
<evidence type="ECO:0000313" key="12">
    <source>
        <dbReference type="EMBL" id="KDR52853.1"/>
    </source>
</evidence>
<evidence type="ECO:0000256" key="1">
    <source>
        <dbReference type="ARBA" id="ARBA00004571"/>
    </source>
</evidence>
<evidence type="ECO:0000256" key="8">
    <source>
        <dbReference type="PROSITE-ProRule" id="PRU01360"/>
    </source>
</evidence>
<dbReference type="InterPro" id="IPR023997">
    <property type="entry name" value="TonB-dep_OMP_SusC/RagA_CS"/>
</dbReference>
<keyword evidence="12" id="KW-0675">Receptor</keyword>
<keyword evidence="3 8" id="KW-1134">Transmembrane beta strand</keyword>
<dbReference type="InterPro" id="IPR039426">
    <property type="entry name" value="TonB-dep_rcpt-like"/>
</dbReference>
<dbReference type="InterPro" id="IPR037066">
    <property type="entry name" value="Plug_dom_sf"/>
</dbReference>
<dbReference type="AlphaFoldDB" id="A0A069QJ25"/>
<keyword evidence="4 8" id="KW-0812">Transmembrane</keyword>
<protein>
    <submittedName>
        <fullName evidence="12">TonB-dependent receptor plug domain protein</fullName>
    </submittedName>
</protein>
<evidence type="ECO:0000256" key="7">
    <source>
        <dbReference type="ARBA" id="ARBA00023237"/>
    </source>
</evidence>
<dbReference type="HOGENOM" id="CLU_004317_0_1_10"/>
<comment type="caution">
    <text evidence="12">The sequence shown here is derived from an EMBL/GenBank/DDBJ whole genome shotgun (WGS) entry which is preliminary data.</text>
</comment>
<dbReference type="InterPro" id="IPR023996">
    <property type="entry name" value="TonB-dep_OMP_SusC/RagA"/>
</dbReference>
<dbReference type="Gene3D" id="2.170.130.10">
    <property type="entry name" value="TonB-dependent receptor, plug domain"/>
    <property type="match status" value="1"/>
</dbReference>
<evidence type="ECO:0000256" key="2">
    <source>
        <dbReference type="ARBA" id="ARBA00022448"/>
    </source>
</evidence>
<keyword evidence="2 8" id="KW-0813">Transport</keyword>
<dbReference type="InterPro" id="IPR000531">
    <property type="entry name" value="Beta-barrel_TonB"/>
</dbReference>
<evidence type="ECO:0000259" key="11">
    <source>
        <dbReference type="Pfam" id="PF07715"/>
    </source>
</evidence>
<dbReference type="PROSITE" id="PS52016">
    <property type="entry name" value="TONB_DEPENDENT_REC_3"/>
    <property type="match status" value="1"/>
</dbReference>
<dbReference type="Pfam" id="PF13715">
    <property type="entry name" value="CarbopepD_reg_2"/>
    <property type="match status" value="1"/>
</dbReference>
<evidence type="ECO:0000256" key="6">
    <source>
        <dbReference type="ARBA" id="ARBA00023136"/>
    </source>
</evidence>
<keyword evidence="6 8" id="KW-0472">Membrane</keyword>
<dbReference type="InterPro" id="IPR012910">
    <property type="entry name" value="Plug_dom"/>
</dbReference>
<evidence type="ECO:0000256" key="3">
    <source>
        <dbReference type="ARBA" id="ARBA00022452"/>
    </source>
</evidence>
<dbReference type="Proteomes" id="UP000027442">
    <property type="component" value="Unassembled WGS sequence"/>
</dbReference>
<name>A0A069QJ25_HOYLO</name>
<sequence>MRKQMQKTNFVLRVLAVLALVLLFGGTPTISAQSQSVDNMRVTLAMKQVTLKTFLDEVSKQTGLQFDVDASQLEKADRVSIDAREQPVRAVLGQVLNQAAFSYNITGNTVKLNRKNVVERRKGVYGQITDAEGQPLPGVTIRMQGFSGGYITDLDGHYEIETDQPEVKLTFNYIGYKPLEKTVKNGTAGNFVMHDDADVLGEVVVTGFATKNKNSFTGAQVSIKKDELLAVGTKNVLTSLATFVPGMNILEDNAGGSDPNKMADINIRGRATFTGQANMPVFVVDGSQVKVDYVNDMDMNDIETVTVLKDASASALYGAKASAGVIVITTKALKGGKLKLNYSGTLRLSTPDLSDYNLLSASQKLEYERLAGLYTSTDLTEQYALDKKYAQYYNQIQDGVSTDWISKPLRNAISTQQSLSIDGGDEHARYNLGVRYGNDAGVMKGSNRERLSTNFKLSYNLPGKFFVTNTATISSVRSTQSPYGDFSDWVKQNPYEYPYDETGALKPKLNYDLSNPLYEASLGSFSKGDNFDFLNTTSLQLWLGEKFRIDGDFSIQKSKYDGRTFVSPFSADQLKNVADVSRRGGLKETFTKTTTYQGKLMASYNDYLLKKLFLTAMAGASIESNSVDGSTYASVGYYTDNIAHASLAGSYPTGRPSGTDTKYNGVGFFVNANAIWDNRYFLDVIYRYEGSSKFGKNTRFAPFWSLGTGWNVHNESFLKGSPFQLLKLRASVGYLGNISFEPYQALTMYTYLNGYNYIKGIGAVPMGIGNTNLKWERTLSGNVGLDLTMFKGRWDFSADFYLKNTDNLLLDITKAPSVGVRTSRENVGEVENRGLEFQTRVIPIQNKDWQWSLSLNYAYNKNKIKKISNALREQNEKNQAKDGLAPLPIYEEGQSLTALKVVPSAGIDPITGNEVFIKRDGSYTFVYDPNDKVVFGDTTPFGNGSLSSYLTYREFSMGASLRYSFGGAVYNQTLASKVEGADPRYNADERVFNDRWKQVGEQTAYKRISDSSVPMQTSRFVQTNNYLSLSSLSFAYEVPLAFIQKYGLRRLHLEMLANDLFYLSSVKRERGLSYPYERSVELSVRLGF</sequence>
<keyword evidence="7 8" id="KW-0998">Cell outer membrane</keyword>
<evidence type="ECO:0000256" key="9">
    <source>
        <dbReference type="RuleBase" id="RU003357"/>
    </source>
</evidence>
<evidence type="ECO:0000256" key="4">
    <source>
        <dbReference type="ARBA" id="ARBA00022692"/>
    </source>
</evidence>
<dbReference type="EMBL" id="JNGW01000043">
    <property type="protein sequence ID" value="KDR52853.1"/>
    <property type="molecule type" value="Genomic_DNA"/>
</dbReference>
<comment type="subcellular location">
    <subcellularLocation>
        <location evidence="1 8">Cell outer membrane</location>
        <topology evidence="1 8">Multi-pass membrane protein</topology>
    </subcellularLocation>
</comment>
<keyword evidence="13" id="KW-1185">Reference proteome</keyword>
<organism evidence="12 13">
    <name type="scientific">Hoylesella loescheii DSM 19665 = JCM 12249 = ATCC 15930</name>
    <dbReference type="NCBI Taxonomy" id="1122985"/>
    <lineage>
        <taxon>Bacteria</taxon>
        <taxon>Pseudomonadati</taxon>
        <taxon>Bacteroidota</taxon>
        <taxon>Bacteroidia</taxon>
        <taxon>Bacteroidales</taxon>
        <taxon>Prevotellaceae</taxon>
        <taxon>Hoylesella</taxon>
    </lineage>
</organism>
<dbReference type="Pfam" id="PF00593">
    <property type="entry name" value="TonB_dep_Rec_b-barrel"/>
    <property type="match status" value="1"/>
</dbReference>
<keyword evidence="5 9" id="KW-0798">TonB box</keyword>
<dbReference type="InterPro" id="IPR036942">
    <property type="entry name" value="Beta-barrel_TonB_sf"/>
</dbReference>
<evidence type="ECO:0000259" key="10">
    <source>
        <dbReference type="Pfam" id="PF00593"/>
    </source>
</evidence>
<accession>A0A069QJ25</accession>
<dbReference type="NCBIfam" id="TIGR04056">
    <property type="entry name" value="OMP_RagA_SusC"/>
    <property type="match status" value="1"/>
</dbReference>
<dbReference type="Gene3D" id="2.40.170.20">
    <property type="entry name" value="TonB-dependent receptor, beta-barrel domain"/>
    <property type="match status" value="1"/>
</dbReference>
<dbReference type="RefSeq" id="WP_018968055.1">
    <property type="nucleotide sequence ID" value="NZ_KB899220.1"/>
</dbReference>
<dbReference type="InterPro" id="IPR008969">
    <property type="entry name" value="CarboxyPept-like_regulatory"/>
</dbReference>
<dbReference type="eggNOG" id="COG4771">
    <property type="taxonomic scope" value="Bacteria"/>
</dbReference>
<reference evidence="12 13" key="1">
    <citation type="submission" date="2013-08" db="EMBL/GenBank/DDBJ databases">
        <authorList>
            <person name="Weinstock G."/>
            <person name="Sodergren E."/>
            <person name="Wylie T."/>
            <person name="Fulton L."/>
            <person name="Fulton R."/>
            <person name="Fronick C."/>
            <person name="O'Laughlin M."/>
            <person name="Godfrey J."/>
            <person name="Miner T."/>
            <person name="Herter B."/>
            <person name="Appelbaum E."/>
            <person name="Cordes M."/>
            <person name="Lek S."/>
            <person name="Wollam A."/>
            <person name="Pepin K.H."/>
            <person name="Palsikar V.B."/>
            <person name="Mitreva M."/>
            <person name="Wilson R.K."/>
        </authorList>
    </citation>
    <scope>NUCLEOTIDE SEQUENCE [LARGE SCALE GENOMIC DNA]</scope>
    <source>
        <strain evidence="12 13">ATCC 15930</strain>
    </source>
</reference>
<gene>
    <name evidence="12" type="ORF">HMPREF1991_01087</name>
</gene>
<dbReference type="Pfam" id="PF07715">
    <property type="entry name" value="Plug"/>
    <property type="match status" value="1"/>
</dbReference>
<evidence type="ECO:0000313" key="13">
    <source>
        <dbReference type="Proteomes" id="UP000027442"/>
    </source>
</evidence>
<dbReference type="Gene3D" id="2.60.40.1120">
    <property type="entry name" value="Carboxypeptidase-like, regulatory domain"/>
    <property type="match status" value="1"/>
</dbReference>
<proteinExistence type="inferred from homology"/>
<dbReference type="SUPFAM" id="SSF56935">
    <property type="entry name" value="Porins"/>
    <property type="match status" value="1"/>
</dbReference>
<feature type="domain" description="TonB-dependent receptor-like beta-barrel" evidence="10">
    <location>
        <begin position="475"/>
        <end position="968"/>
    </location>
</feature>
<dbReference type="SUPFAM" id="SSF49464">
    <property type="entry name" value="Carboxypeptidase regulatory domain-like"/>
    <property type="match status" value="1"/>
</dbReference>
<dbReference type="GO" id="GO:0009279">
    <property type="term" value="C:cell outer membrane"/>
    <property type="evidence" value="ECO:0007669"/>
    <property type="project" value="UniProtKB-SubCell"/>
</dbReference>
<comment type="similarity">
    <text evidence="8 9">Belongs to the TonB-dependent receptor family.</text>
</comment>
<feature type="domain" description="TonB-dependent receptor plug" evidence="11">
    <location>
        <begin position="216"/>
        <end position="325"/>
    </location>
</feature>